<comment type="similarity">
    <text evidence="2">Belongs to the histidine acid phosphatase family.</text>
</comment>
<dbReference type="Pfam" id="PF00328">
    <property type="entry name" value="His_Phos_2"/>
    <property type="match status" value="1"/>
</dbReference>
<evidence type="ECO:0000256" key="1">
    <source>
        <dbReference type="ARBA" id="ARBA00000032"/>
    </source>
</evidence>
<dbReference type="PANTHER" id="PTHR11567:SF211">
    <property type="entry name" value="PROSTATIC ACID PHOSPHATASE"/>
    <property type="match status" value="1"/>
</dbReference>
<dbReference type="InterPro" id="IPR050645">
    <property type="entry name" value="Histidine_acid_phosphatase"/>
</dbReference>
<evidence type="ECO:0000313" key="9">
    <source>
        <dbReference type="EMBL" id="KAF8792185.1"/>
    </source>
</evidence>
<dbReference type="GO" id="GO:0003993">
    <property type="term" value="F:acid phosphatase activity"/>
    <property type="evidence" value="ECO:0007669"/>
    <property type="project" value="UniProtKB-EC"/>
</dbReference>
<evidence type="ECO:0000256" key="3">
    <source>
        <dbReference type="ARBA" id="ARBA00012646"/>
    </source>
</evidence>
<keyword evidence="5" id="KW-0378">Hydrolase</keyword>
<keyword evidence="4 8" id="KW-0732">Signal</keyword>
<evidence type="ECO:0000256" key="6">
    <source>
        <dbReference type="ARBA" id="ARBA00023157"/>
    </source>
</evidence>
<keyword evidence="7" id="KW-0325">Glycoprotein</keyword>
<accession>A0A8T0FPC3</accession>
<keyword evidence="6" id="KW-1015">Disulfide bond</keyword>
<evidence type="ECO:0000256" key="2">
    <source>
        <dbReference type="ARBA" id="ARBA00005375"/>
    </source>
</evidence>
<dbReference type="InterPro" id="IPR033379">
    <property type="entry name" value="Acid_Pase_AS"/>
</dbReference>
<evidence type="ECO:0000313" key="10">
    <source>
        <dbReference type="Proteomes" id="UP000807504"/>
    </source>
</evidence>
<evidence type="ECO:0000256" key="4">
    <source>
        <dbReference type="ARBA" id="ARBA00022729"/>
    </source>
</evidence>
<dbReference type="Gene3D" id="3.40.50.1240">
    <property type="entry name" value="Phosphoglycerate mutase-like"/>
    <property type="match status" value="1"/>
</dbReference>
<organism evidence="9 10">
    <name type="scientific">Argiope bruennichi</name>
    <name type="common">Wasp spider</name>
    <name type="synonym">Aranea bruennichi</name>
    <dbReference type="NCBI Taxonomy" id="94029"/>
    <lineage>
        <taxon>Eukaryota</taxon>
        <taxon>Metazoa</taxon>
        <taxon>Ecdysozoa</taxon>
        <taxon>Arthropoda</taxon>
        <taxon>Chelicerata</taxon>
        <taxon>Arachnida</taxon>
        <taxon>Araneae</taxon>
        <taxon>Araneomorphae</taxon>
        <taxon>Entelegynae</taxon>
        <taxon>Araneoidea</taxon>
        <taxon>Araneidae</taxon>
        <taxon>Argiope</taxon>
    </lineage>
</organism>
<dbReference type="InterPro" id="IPR029033">
    <property type="entry name" value="His_PPase_superfam"/>
</dbReference>
<dbReference type="EMBL" id="JABXBU010000003">
    <property type="protein sequence ID" value="KAF8792185.1"/>
    <property type="molecule type" value="Genomic_DNA"/>
</dbReference>
<name>A0A8T0FPC3_ARGBR</name>
<evidence type="ECO:0000256" key="8">
    <source>
        <dbReference type="SAM" id="SignalP"/>
    </source>
</evidence>
<keyword evidence="10" id="KW-1185">Reference proteome</keyword>
<dbReference type="PANTHER" id="PTHR11567">
    <property type="entry name" value="ACID PHOSPHATASE-RELATED"/>
    <property type="match status" value="1"/>
</dbReference>
<evidence type="ECO:0000256" key="5">
    <source>
        <dbReference type="ARBA" id="ARBA00022801"/>
    </source>
</evidence>
<dbReference type="SUPFAM" id="SSF53254">
    <property type="entry name" value="Phosphoglycerate mutase-like"/>
    <property type="match status" value="1"/>
</dbReference>
<dbReference type="InterPro" id="IPR000560">
    <property type="entry name" value="His_Pase_clade-2"/>
</dbReference>
<reference evidence="9" key="2">
    <citation type="submission" date="2020-06" db="EMBL/GenBank/DDBJ databases">
        <authorList>
            <person name="Sheffer M."/>
        </authorList>
    </citation>
    <scope>NUCLEOTIDE SEQUENCE</scope>
</reference>
<comment type="caution">
    <text evidence="9">The sequence shown here is derived from an EMBL/GenBank/DDBJ whole genome shotgun (WGS) entry which is preliminary data.</text>
</comment>
<protein>
    <recommendedName>
        <fullName evidence="3">acid phosphatase</fullName>
        <ecNumber evidence="3">3.1.3.2</ecNumber>
    </recommendedName>
</protein>
<dbReference type="AlphaFoldDB" id="A0A8T0FPC3"/>
<feature type="signal peptide" evidence="8">
    <location>
        <begin position="1"/>
        <end position="16"/>
    </location>
</feature>
<dbReference type="PROSITE" id="PS00616">
    <property type="entry name" value="HIS_ACID_PHOSPHAT_1"/>
    <property type="match status" value="1"/>
</dbReference>
<gene>
    <name evidence="9" type="ORF">HNY73_003818</name>
</gene>
<comment type="catalytic activity">
    <reaction evidence="1">
        <text>a phosphate monoester + H2O = an alcohol + phosphate</text>
        <dbReference type="Rhea" id="RHEA:15017"/>
        <dbReference type="ChEBI" id="CHEBI:15377"/>
        <dbReference type="ChEBI" id="CHEBI:30879"/>
        <dbReference type="ChEBI" id="CHEBI:43474"/>
        <dbReference type="ChEBI" id="CHEBI:67140"/>
        <dbReference type="EC" id="3.1.3.2"/>
    </reaction>
</comment>
<dbReference type="EC" id="3.1.3.2" evidence="3"/>
<feature type="chain" id="PRO_5035884308" description="acid phosphatase" evidence="8">
    <location>
        <begin position="17"/>
        <end position="281"/>
    </location>
</feature>
<proteinExistence type="inferred from homology"/>
<dbReference type="CDD" id="cd07061">
    <property type="entry name" value="HP_HAP_like"/>
    <property type="match status" value="1"/>
</dbReference>
<sequence>MTLFQLLLLTASLISSRCLIKENTKLLLVQALFRHGDRAPTFLYPTDPNCEENWPLGLAELTEIGRKQHYAVGKFLRYLYKDFVTSNPREVYVNSSAINRCLSSAAANLASFYAPEEKWKFEQDLEWQPIPIHYLPPNMDKYLNFERSCPLYDAEFSRLIQSEGLLDIYETHQDFVEVISKSSGLNYTAGGMPFYLFDVLEIEKYYNLIIPEWANYYWNEIQYIAMLVFKAFYSSPIQLRLRAGPFLETVAENLKNKIDKNSPHLKVVVSSTHDVNARSSP</sequence>
<reference evidence="9" key="1">
    <citation type="journal article" date="2020" name="bioRxiv">
        <title>Chromosome-level reference genome of the European wasp spider Argiope bruennichi: a resource for studies on range expansion and evolutionary adaptation.</title>
        <authorList>
            <person name="Sheffer M.M."/>
            <person name="Hoppe A."/>
            <person name="Krehenwinkel H."/>
            <person name="Uhl G."/>
            <person name="Kuss A.W."/>
            <person name="Jensen L."/>
            <person name="Jensen C."/>
            <person name="Gillespie R.G."/>
            <person name="Hoff K.J."/>
            <person name="Prost S."/>
        </authorList>
    </citation>
    <scope>NUCLEOTIDE SEQUENCE</scope>
</reference>
<evidence type="ECO:0000256" key="7">
    <source>
        <dbReference type="ARBA" id="ARBA00023180"/>
    </source>
</evidence>
<dbReference type="Proteomes" id="UP000807504">
    <property type="component" value="Unassembled WGS sequence"/>
</dbReference>